<dbReference type="EMBL" id="JAUMVS010000104">
    <property type="protein sequence ID" value="MDO4842160.1"/>
    <property type="molecule type" value="Genomic_DNA"/>
</dbReference>
<accession>A0AA43U9B9</accession>
<dbReference type="Proteomes" id="UP001168575">
    <property type="component" value="Unassembled WGS sequence"/>
</dbReference>
<dbReference type="PANTHER" id="PTHR33744">
    <property type="entry name" value="CARBOHYDRATE DIACID REGULATOR"/>
    <property type="match status" value="1"/>
</dbReference>
<feature type="domain" description="Purine catabolism PurC-like" evidence="1">
    <location>
        <begin position="7"/>
        <end position="124"/>
    </location>
</feature>
<evidence type="ECO:0000313" key="3">
    <source>
        <dbReference type="EMBL" id="MDO4842160.1"/>
    </source>
</evidence>
<organism evidence="3 4">
    <name type="scientific">Phoenicibacter congonensis</name>
    <dbReference type="NCBI Taxonomy" id="1944646"/>
    <lineage>
        <taxon>Bacteria</taxon>
        <taxon>Bacillati</taxon>
        <taxon>Actinomycetota</taxon>
        <taxon>Coriobacteriia</taxon>
        <taxon>Eggerthellales</taxon>
        <taxon>Eggerthellaceae</taxon>
        <taxon>Phoenicibacter</taxon>
    </lineage>
</organism>
<dbReference type="InterPro" id="IPR042070">
    <property type="entry name" value="PucR_C-HTH_sf"/>
</dbReference>
<evidence type="ECO:0000259" key="2">
    <source>
        <dbReference type="Pfam" id="PF13556"/>
    </source>
</evidence>
<keyword evidence="4" id="KW-1185">Reference proteome</keyword>
<dbReference type="InterPro" id="IPR012914">
    <property type="entry name" value="PucR_dom"/>
</dbReference>
<feature type="domain" description="PucR C-terminal helix-turn-helix" evidence="2">
    <location>
        <begin position="480"/>
        <end position="531"/>
    </location>
</feature>
<dbReference type="Gene3D" id="1.10.10.2840">
    <property type="entry name" value="PucR C-terminal helix-turn-helix domain"/>
    <property type="match status" value="1"/>
</dbReference>
<proteinExistence type="predicted"/>
<dbReference type="InterPro" id="IPR051448">
    <property type="entry name" value="CdaR-like_regulators"/>
</dbReference>
<dbReference type="InterPro" id="IPR025736">
    <property type="entry name" value="PucR_C-HTH_dom"/>
</dbReference>
<reference evidence="3" key="1">
    <citation type="submission" date="2023-07" db="EMBL/GenBank/DDBJ databases">
        <title>Between Cages and Wild: Unraveling the Impact of Captivity on Animal Microbiomes and Antimicrobial Resistance.</title>
        <authorList>
            <person name="Schmartz G.P."/>
            <person name="Rehner J."/>
            <person name="Schuff M.J."/>
            <person name="Becker S.L."/>
            <person name="Kravczyk M."/>
            <person name="Gurevich A."/>
            <person name="Francke R."/>
            <person name="Mueller R."/>
            <person name="Keller V."/>
            <person name="Keller A."/>
        </authorList>
    </citation>
    <scope>NUCLEOTIDE SEQUENCE</scope>
    <source>
        <strain evidence="3">S12M_St_49</strain>
    </source>
</reference>
<dbReference type="PANTHER" id="PTHR33744:SF1">
    <property type="entry name" value="DNA-BINDING TRANSCRIPTIONAL ACTIVATOR ADER"/>
    <property type="match status" value="1"/>
</dbReference>
<sequence length="542" mass="62047">MGISVKELLSNDYFKDFKVVAGRKGLAREIQGIAFLEAPDAFKWSRGRELVVSSGFILKEYPNCIDEAKKAGFLDDCAAMMIKSGRYLDAIPEEMIKMFDEIKVPLIQAPFSIAWMDLITQINASVINRSIMKFQLPGAGSSEYELPDYKSRKIRKILTEVEGEMKFPCAIFDIDEDETYYSSSDFRKKASLYNLDDCEFWNTTVPHTRHTLCDYINMSRYRLLQLEDTDLAPVSWIVLPIVSQGKMYGYFVILESRELIDYYDETMVRIAYLALLSLYENLHVVSEENKMTFESLINYALTCDKDDLKRVATQATMNGISITEAYDHILLEIPEVDVNKFRVELERGFYASSMREFAKFAIIGKHEILLITPSGAIGADVNLKRDALENFKAKIKEKIPNASVTIAIVEDAATIVSVKRSVSKCRRVMGIGKALMPEREILRYSDLGPLAWIRIPDDEIGELLHDYRNLSDDMRNQDVLETLNVYLSNNMNYSVTAEKLNVHINTVRKRISQAEDLLHCDFNDPVERMKIILLIDFLRVTS</sequence>
<dbReference type="AlphaFoldDB" id="A0AA43U9B9"/>
<dbReference type="Pfam" id="PF13556">
    <property type="entry name" value="HTH_30"/>
    <property type="match status" value="1"/>
</dbReference>
<dbReference type="Pfam" id="PF07905">
    <property type="entry name" value="PucR"/>
    <property type="match status" value="1"/>
</dbReference>
<name>A0AA43U9B9_9ACTN</name>
<evidence type="ECO:0000313" key="4">
    <source>
        <dbReference type="Proteomes" id="UP001168575"/>
    </source>
</evidence>
<comment type="caution">
    <text evidence="3">The sequence shown here is derived from an EMBL/GenBank/DDBJ whole genome shotgun (WGS) entry which is preliminary data.</text>
</comment>
<evidence type="ECO:0000259" key="1">
    <source>
        <dbReference type="Pfam" id="PF07905"/>
    </source>
</evidence>
<protein>
    <submittedName>
        <fullName evidence="3">PucR family transcriptional regulator ligand-binding domain-containing protein</fullName>
    </submittedName>
</protein>
<gene>
    <name evidence="3" type="ORF">Q3982_05735</name>
</gene>